<dbReference type="GO" id="GO:0005351">
    <property type="term" value="F:carbohydrate:proton symporter activity"/>
    <property type="evidence" value="ECO:0007669"/>
    <property type="project" value="TreeGrafter"/>
</dbReference>
<dbReference type="InterPro" id="IPR050360">
    <property type="entry name" value="MFS_Sugar_Transporters"/>
</dbReference>
<comment type="caution">
    <text evidence="11">The sequence shown here is derived from an EMBL/GenBank/DDBJ whole genome shotgun (WGS) entry which is preliminary data.</text>
</comment>
<dbReference type="Proteomes" id="UP000183567">
    <property type="component" value="Unassembled WGS sequence"/>
</dbReference>
<feature type="transmembrane region" description="Helical" evidence="9">
    <location>
        <begin position="491"/>
        <end position="510"/>
    </location>
</feature>
<keyword evidence="6 9" id="KW-0472">Membrane</keyword>
<feature type="transmembrane region" description="Helical" evidence="9">
    <location>
        <begin position="192"/>
        <end position="218"/>
    </location>
</feature>
<comment type="similarity">
    <text evidence="2 8">Belongs to the major facilitator superfamily. Sugar transporter (TC 2.A.1.1) family.</text>
</comment>
<dbReference type="STRING" id="180088.A0A1J8QBQ5"/>
<reference evidence="11 12" key="1">
    <citation type="submission" date="2016-03" db="EMBL/GenBank/DDBJ databases">
        <title>Comparative genomics of the ectomycorrhizal sister species Rhizopogon vinicolor and Rhizopogon vesiculosus (Basidiomycota: Boletales) reveals a divergence of the mating type B locus.</title>
        <authorList>
            <person name="Mujic A.B."/>
            <person name="Kuo A."/>
            <person name="Tritt A."/>
            <person name="Lipzen A."/>
            <person name="Chen C."/>
            <person name="Johnson J."/>
            <person name="Sharma A."/>
            <person name="Barry K."/>
            <person name="Grigoriev I.V."/>
            <person name="Spatafora J.W."/>
        </authorList>
    </citation>
    <scope>NUCLEOTIDE SEQUENCE [LARGE SCALE GENOMIC DNA]</scope>
    <source>
        <strain evidence="11 12">AM-OR11-056</strain>
    </source>
</reference>
<keyword evidence="12" id="KW-1185">Reference proteome</keyword>
<keyword evidence="5 9" id="KW-1133">Transmembrane helix</keyword>
<feature type="transmembrane region" description="Helical" evidence="9">
    <location>
        <begin position="368"/>
        <end position="388"/>
    </location>
</feature>
<feature type="transmembrane region" description="Helical" evidence="9">
    <location>
        <begin position="423"/>
        <end position="447"/>
    </location>
</feature>
<gene>
    <name evidence="11" type="ORF">AZE42_03734</name>
</gene>
<proteinExistence type="inferred from homology"/>
<evidence type="ECO:0000256" key="4">
    <source>
        <dbReference type="ARBA" id="ARBA00022692"/>
    </source>
</evidence>
<dbReference type="InterPro" id="IPR005828">
    <property type="entry name" value="MFS_sugar_transport-like"/>
</dbReference>
<keyword evidence="4 9" id="KW-0812">Transmembrane</keyword>
<dbReference type="PRINTS" id="PR00171">
    <property type="entry name" value="SUGRTRNSPORT"/>
</dbReference>
<evidence type="ECO:0000256" key="2">
    <source>
        <dbReference type="ARBA" id="ARBA00010992"/>
    </source>
</evidence>
<comment type="subcellular location">
    <subcellularLocation>
        <location evidence="1">Membrane</location>
        <topology evidence="1">Multi-pass membrane protein</topology>
    </subcellularLocation>
</comment>
<feature type="transmembrane region" description="Helical" evidence="9">
    <location>
        <begin position="395"/>
        <end position="417"/>
    </location>
</feature>
<accession>A0A1J8QBQ5</accession>
<dbReference type="PANTHER" id="PTHR48022">
    <property type="entry name" value="PLASTIDIC GLUCOSE TRANSPORTER 4"/>
    <property type="match status" value="1"/>
</dbReference>
<sequence length="581" mass="63264">MSLPSSNQGKHQISIAEKTNHEQVTQQFDLDPADVAAHAPSLRGRKLAAAAAFVAGTGFTLFGYDQGIMSSLITGNQFEAMFPQVVVDASHSNHATLQSFIIAIYEVGCLFGALSNLWVGDKLGRRRTIVTGGSIMIVGAILQTTSFSFAQLTVARIVTGYGNGLITSTVPTYHAELSPSAKRGRMIMMEGTLIVAGVTIAYVYELLLLFSFSLTGFFVNWSSAQWRVPIALQLVFEIIMVTCIGFSPRDGEFRSLRSLSAQPDQRLRLMKQGRNAEAMAIISAMEDKDPSDPDVQRTYYGIREAVAVETSSQGMRELITGGRSQNLRRTTIAVVLMMMQQLTGINLVTFYATILFQRLGLSDVNARITAAANGTEYFFASFIAYYAIDYVGRRQLMLIGAVGQCIVMMLLGILGYINNGPAQIVSVVLLFAFNTFFSIGWLGVAWLYPAEISGLRTRAPTNALSTASNWTFNFVVVMIIGPAFNNISWRTYIVFAVMNAVIVPVVYFFFPETGGRSLEDLDVVFALAYNTGQDPVKVSLRKDVPLAGSLEADVILGVSTGVQYYSPRTPSSFSAGAETPA</sequence>
<dbReference type="AlphaFoldDB" id="A0A1J8QBQ5"/>
<feature type="transmembrane region" description="Helical" evidence="9">
    <location>
        <begin position="47"/>
        <end position="64"/>
    </location>
</feature>
<dbReference type="EMBL" id="LVVM01001188">
    <property type="protein sequence ID" value="OJA19086.1"/>
    <property type="molecule type" value="Genomic_DNA"/>
</dbReference>
<dbReference type="PANTHER" id="PTHR48022:SF68">
    <property type="entry name" value="MAJOR FACILITATOR SUPERFAMILY (MFS) PROFILE DOMAIN-CONTAINING PROTEIN-RELATED"/>
    <property type="match status" value="1"/>
</dbReference>
<dbReference type="InterPro" id="IPR003663">
    <property type="entry name" value="Sugar/inositol_transpt"/>
</dbReference>
<comment type="catalytic activity">
    <reaction evidence="7">
        <text>myo-inositol(out) + H(+)(out) = myo-inositol(in) + H(+)(in)</text>
        <dbReference type="Rhea" id="RHEA:60364"/>
        <dbReference type="ChEBI" id="CHEBI:15378"/>
        <dbReference type="ChEBI" id="CHEBI:17268"/>
    </reaction>
</comment>
<dbReference type="PROSITE" id="PS50850">
    <property type="entry name" value="MFS"/>
    <property type="match status" value="1"/>
</dbReference>
<feature type="transmembrane region" description="Helical" evidence="9">
    <location>
        <begin position="230"/>
        <end position="247"/>
    </location>
</feature>
<feature type="transmembrane region" description="Helical" evidence="9">
    <location>
        <begin position="100"/>
        <end position="119"/>
    </location>
</feature>
<name>A0A1J8QBQ5_9AGAM</name>
<protein>
    <recommendedName>
        <fullName evidence="10">Major facilitator superfamily (MFS) profile domain-containing protein</fullName>
    </recommendedName>
</protein>
<evidence type="ECO:0000256" key="5">
    <source>
        <dbReference type="ARBA" id="ARBA00022989"/>
    </source>
</evidence>
<evidence type="ECO:0000256" key="7">
    <source>
        <dbReference type="ARBA" id="ARBA00049119"/>
    </source>
</evidence>
<dbReference type="Pfam" id="PF00083">
    <property type="entry name" value="Sugar_tr"/>
    <property type="match status" value="1"/>
</dbReference>
<dbReference type="SUPFAM" id="SSF103473">
    <property type="entry name" value="MFS general substrate transporter"/>
    <property type="match status" value="1"/>
</dbReference>
<dbReference type="InterPro" id="IPR020846">
    <property type="entry name" value="MFS_dom"/>
</dbReference>
<evidence type="ECO:0000256" key="3">
    <source>
        <dbReference type="ARBA" id="ARBA00022448"/>
    </source>
</evidence>
<dbReference type="InterPro" id="IPR036259">
    <property type="entry name" value="MFS_trans_sf"/>
</dbReference>
<evidence type="ECO:0000256" key="1">
    <source>
        <dbReference type="ARBA" id="ARBA00004141"/>
    </source>
</evidence>
<dbReference type="GO" id="GO:0016020">
    <property type="term" value="C:membrane"/>
    <property type="evidence" value="ECO:0007669"/>
    <property type="project" value="UniProtKB-SubCell"/>
</dbReference>
<evidence type="ECO:0000313" key="12">
    <source>
        <dbReference type="Proteomes" id="UP000183567"/>
    </source>
</evidence>
<evidence type="ECO:0000259" key="10">
    <source>
        <dbReference type="PROSITE" id="PS50850"/>
    </source>
</evidence>
<feature type="domain" description="Major facilitator superfamily (MFS) profile" evidence="10">
    <location>
        <begin position="51"/>
        <end position="514"/>
    </location>
</feature>
<evidence type="ECO:0000256" key="8">
    <source>
        <dbReference type="RuleBase" id="RU003346"/>
    </source>
</evidence>
<evidence type="ECO:0000313" key="11">
    <source>
        <dbReference type="EMBL" id="OJA19086.1"/>
    </source>
</evidence>
<evidence type="ECO:0000256" key="9">
    <source>
        <dbReference type="SAM" id="Phobius"/>
    </source>
</evidence>
<dbReference type="NCBIfam" id="TIGR00879">
    <property type="entry name" value="SP"/>
    <property type="match status" value="1"/>
</dbReference>
<keyword evidence="3 8" id="KW-0813">Transport</keyword>
<dbReference type="OrthoDB" id="2544694at2759"/>
<organism evidence="11 12">
    <name type="scientific">Rhizopogon vesiculosus</name>
    <dbReference type="NCBI Taxonomy" id="180088"/>
    <lineage>
        <taxon>Eukaryota</taxon>
        <taxon>Fungi</taxon>
        <taxon>Dikarya</taxon>
        <taxon>Basidiomycota</taxon>
        <taxon>Agaricomycotina</taxon>
        <taxon>Agaricomycetes</taxon>
        <taxon>Agaricomycetidae</taxon>
        <taxon>Boletales</taxon>
        <taxon>Suillineae</taxon>
        <taxon>Rhizopogonaceae</taxon>
        <taxon>Rhizopogon</taxon>
    </lineage>
</organism>
<evidence type="ECO:0000256" key="6">
    <source>
        <dbReference type="ARBA" id="ARBA00023136"/>
    </source>
</evidence>
<feature type="transmembrane region" description="Helical" evidence="9">
    <location>
        <begin position="332"/>
        <end position="356"/>
    </location>
</feature>
<feature type="transmembrane region" description="Helical" evidence="9">
    <location>
        <begin position="467"/>
        <end position="485"/>
    </location>
</feature>
<dbReference type="Gene3D" id="1.20.1250.20">
    <property type="entry name" value="MFS general substrate transporter like domains"/>
    <property type="match status" value="1"/>
</dbReference>